<dbReference type="PIRSF" id="PIRSF002869">
    <property type="entry name" value="MviN"/>
    <property type="match status" value="1"/>
</dbReference>
<evidence type="ECO:0000313" key="13">
    <source>
        <dbReference type="Proteomes" id="UP000006048"/>
    </source>
</evidence>
<feature type="transmembrane region" description="Helical" evidence="10">
    <location>
        <begin position="331"/>
        <end position="349"/>
    </location>
</feature>
<dbReference type="EMBL" id="CP002959">
    <property type="protein sequence ID" value="AFM13280.1"/>
    <property type="molecule type" value="Genomic_DNA"/>
</dbReference>
<dbReference type="STRING" id="869212.Turpa_2640"/>
<keyword evidence="10 11" id="KW-0813">Transport</keyword>
<dbReference type="KEGG" id="tpx:Turpa_2640"/>
<accession>I4B7M3</accession>
<dbReference type="Pfam" id="PF03023">
    <property type="entry name" value="MurJ"/>
    <property type="match status" value="1"/>
</dbReference>
<feature type="transmembrane region" description="Helical" evidence="10">
    <location>
        <begin position="491"/>
        <end position="509"/>
    </location>
</feature>
<name>I4B7M3_TURPD</name>
<dbReference type="InterPro" id="IPR004268">
    <property type="entry name" value="MurJ"/>
</dbReference>
<evidence type="ECO:0000256" key="4">
    <source>
        <dbReference type="ARBA" id="ARBA00022960"/>
    </source>
</evidence>
<dbReference type="OrthoDB" id="9804143at2"/>
<evidence type="ECO:0000256" key="9">
    <source>
        <dbReference type="ARBA" id="ARBA00061532"/>
    </source>
</evidence>
<comment type="function">
    <text evidence="8 10 11">Involved in peptidoglycan biosynthesis. Transports lipid-linked peptidoglycan precursors from the inner to the outer leaflet of the cytoplasmic membrane.</text>
</comment>
<feature type="transmembrane region" description="Helical" evidence="10">
    <location>
        <begin position="94"/>
        <end position="118"/>
    </location>
</feature>
<dbReference type="GO" id="GO:0008360">
    <property type="term" value="P:regulation of cell shape"/>
    <property type="evidence" value="ECO:0007669"/>
    <property type="project" value="UniProtKB-UniRule"/>
</dbReference>
<dbReference type="InterPro" id="IPR051050">
    <property type="entry name" value="Lipid_II_flippase_MurJ/MviN"/>
</dbReference>
<dbReference type="HAMAP" id="MF_02078">
    <property type="entry name" value="MurJ_MviN"/>
    <property type="match status" value="1"/>
</dbReference>
<keyword evidence="13" id="KW-1185">Reference proteome</keyword>
<dbReference type="PRINTS" id="PR01806">
    <property type="entry name" value="VIRFACTRMVIN"/>
</dbReference>
<reference evidence="12 13" key="1">
    <citation type="submission" date="2012-06" db="EMBL/GenBank/DDBJ databases">
        <title>The complete chromosome of genome of Turneriella parva DSM 21527.</title>
        <authorList>
            <consortium name="US DOE Joint Genome Institute (JGI-PGF)"/>
            <person name="Lucas S."/>
            <person name="Han J."/>
            <person name="Lapidus A."/>
            <person name="Bruce D."/>
            <person name="Goodwin L."/>
            <person name="Pitluck S."/>
            <person name="Peters L."/>
            <person name="Kyrpides N."/>
            <person name="Mavromatis K."/>
            <person name="Ivanova N."/>
            <person name="Mikhailova N."/>
            <person name="Chertkov O."/>
            <person name="Detter J.C."/>
            <person name="Tapia R."/>
            <person name="Han C."/>
            <person name="Land M."/>
            <person name="Hauser L."/>
            <person name="Markowitz V."/>
            <person name="Cheng J.-F."/>
            <person name="Hugenholtz P."/>
            <person name="Woyke T."/>
            <person name="Wu D."/>
            <person name="Gronow S."/>
            <person name="Wellnitz S."/>
            <person name="Brambilla E."/>
            <person name="Klenk H.-P."/>
            <person name="Eisen J.A."/>
        </authorList>
    </citation>
    <scope>NUCLEOTIDE SEQUENCE [LARGE SCALE GENOMIC DNA]</scope>
    <source>
        <strain evidence="13">ATCC BAA-1111 / DSM 21527 / NCTC 11395 / H</strain>
    </source>
</reference>
<evidence type="ECO:0000313" key="12">
    <source>
        <dbReference type="EMBL" id="AFM13280.1"/>
    </source>
</evidence>
<dbReference type="GO" id="GO:0015648">
    <property type="term" value="F:lipid-linked peptidoglycan transporter activity"/>
    <property type="evidence" value="ECO:0007669"/>
    <property type="project" value="UniProtKB-UniRule"/>
</dbReference>
<dbReference type="UniPathway" id="UPA00219"/>
<keyword evidence="6 10" id="KW-1133">Transmembrane helix</keyword>
<feature type="transmembrane region" description="Helical" evidence="10">
    <location>
        <begin position="138"/>
        <end position="158"/>
    </location>
</feature>
<dbReference type="PANTHER" id="PTHR47019:SF1">
    <property type="entry name" value="LIPID II FLIPPASE MURJ"/>
    <property type="match status" value="1"/>
</dbReference>
<keyword evidence="10" id="KW-0997">Cell inner membrane</keyword>
<gene>
    <name evidence="10" type="primary">murJ</name>
    <name evidence="12" type="ordered locus">Turpa_2640</name>
</gene>
<evidence type="ECO:0000256" key="2">
    <source>
        <dbReference type="ARBA" id="ARBA00022475"/>
    </source>
</evidence>
<feature type="transmembrane region" description="Helical" evidence="10">
    <location>
        <begin position="428"/>
        <end position="452"/>
    </location>
</feature>
<keyword evidence="2 10" id="KW-1003">Cell membrane</keyword>
<dbReference type="GO" id="GO:0034204">
    <property type="term" value="P:lipid translocation"/>
    <property type="evidence" value="ECO:0007669"/>
    <property type="project" value="TreeGrafter"/>
</dbReference>
<dbReference type="HOGENOM" id="CLU_006797_5_0_12"/>
<keyword evidence="5 10" id="KW-0573">Peptidoglycan synthesis</keyword>
<comment type="pathway">
    <text evidence="10">Cell wall biogenesis; peptidoglycan biosynthesis.</text>
</comment>
<dbReference type="PANTHER" id="PTHR47019">
    <property type="entry name" value="LIPID II FLIPPASE MURJ"/>
    <property type="match status" value="1"/>
</dbReference>
<evidence type="ECO:0000256" key="10">
    <source>
        <dbReference type="HAMAP-Rule" id="MF_02078"/>
    </source>
</evidence>
<comment type="subcellular location">
    <subcellularLocation>
        <location evidence="10">Cell inner membrane</location>
        <topology evidence="10">Multi-pass membrane protein</topology>
    </subcellularLocation>
    <subcellularLocation>
        <location evidence="1">Cell membrane</location>
        <topology evidence="1">Multi-pass membrane protein</topology>
    </subcellularLocation>
</comment>
<dbReference type="AlphaFoldDB" id="I4B7M3"/>
<feature type="transmembrane region" description="Helical" evidence="10">
    <location>
        <begin position="402"/>
        <end position="422"/>
    </location>
</feature>
<organism evidence="12 13">
    <name type="scientific">Turneriella parva (strain ATCC BAA-1111 / DSM 21527 / NCTC 11395 / H)</name>
    <name type="common">Leptospira parva</name>
    <dbReference type="NCBI Taxonomy" id="869212"/>
    <lineage>
        <taxon>Bacteria</taxon>
        <taxon>Pseudomonadati</taxon>
        <taxon>Spirochaetota</taxon>
        <taxon>Spirochaetia</taxon>
        <taxon>Leptospirales</taxon>
        <taxon>Leptospiraceae</taxon>
        <taxon>Turneriella</taxon>
    </lineage>
</organism>
<keyword evidence="4 10" id="KW-0133">Cell shape</keyword>
<evidence type="ECO:0000256" key="11">
    <source>
        <dbReference type="PIRNR" id="PIRNR002869"/>
    </source>
</evidence>
<proteinExistence type="inferred from homology"/>
<feature type="transmembrane region" description="Helical" evidence="10">
    <location>
        <begin position="464"/>
        <end position="485"/>
    </location>
</feature>
<dbReference type="GO" id="GO:0009252">
    <property type="term" value="P:peptidoglycan biosynthetic process"/>
    <property type="evidence" value="ECO:0007669"/>
    <property type="project" value="UniProtKB-UniRule"/>
</dbReference>
<evidence type="ECO:0000256" key="3">
    <source>
        <dbReference type="ARBA" id="ARBA00022692"/>
    </source>
</evidence>
<keyword evidence="10 11" id="KW-0961">Cell wall biogenesis/degradation</keyword>
<keyword evidence="3 10" id="KW-0812">Transmembrane</keyword>
<protein>
    <recommendedName>
        <fullName evidence="10">Probable lipid II flippase MurJ</fullName>
    </recommendedName>
</protein>
<dbReference type="NCBIfam" id="TIGR01695">
    <property type="entry name" value="murJ_mviN"/>
    <property type="match status" value="1"/>
</dbReference>
<feature type="transmembrane region" description="Helical" evidence="10">
    <location>
        <begin position="369"/>
        <end position="390"/>
    </location>
</feature>
<dbReference type="RefSeq" id="WP_014803785.1">
    <property type="nucleotide sequence ID" value="NC_018020.1"/>
</dbReference>
<comment type="caution">
    <text evidence="10">Lacks conserved residue(s) required for the propagation of feature annotation.</text>
</comment>
<evidence type="ECO:0000256" key="8">
    <source>
        <dbReference type="ARBA" id="ARBA00060041"/>
    </source>
</evidence>
<sequence>MSLEQKSHNRETLKNSSIFSLFTSMSRVLGLLRDMLKAYAFGTGPLSVAFDIAFRLNNMLRNLVAEGALSQAFVPLYNRYAAEGENKAREAAGVVIVFVAITMTLVTCVVIFALPYLMPLLLASEHMPADQLQLTINLSQLLFPYLVMMSVASLYMGIQYSHKIFWAASFGPALLNIVILVFFGAYAAWVRLTHGAFDVTSVYVFSIATLAAAVAQVAFQIYTVHRRGLAPRYSFSLKHGALKALGSMMLPAVFAASMQEVGQLIDVYLATSLSDRVPEAISALTYSHRLIQLPIGVFGVAVATASLPQLSKIYQTDATGETFSGSLAYSVRLNFFFLLPAVAGLMVFSEPIVRVIFQRGAFTGRSTEVTALALMCYAPGILAYSLQKLFTISLYARMNTHTPAIITAVALVMNFALSLFLMQSMLHGGLAAGSAIAAWCGVLIYIVVLLRGKVLRSPITLLQDLARIFAVNLVFAGLLVALRQYVFPERALLQLAVAIPVAMAAYVALARVAHIAEAHVLTEFLTRLRRRLPF</sequence>
<evidence type="ECO:0000256" key="5">
    <source>
        <dbReference type="ARBA" id="ARBA00022984"/>
    </source>
</evidence>
<evidence type="ECO:0000256" key="7">
    <source>
        <dbReference type="ARBA" id="ARBA00023136"/>
    </source>
</evidence>
<dbReference type="CDD" id="cd13123">
    <property type="entry name" value="MATE_MurJ_like"/>
    <property type="match status" value="1"/>
</dbReference>
<dbReference type="GO" id="GO:0071555">
    <property type="term" value="P:cell wall organization"/>
    <property type="evidence" value="ECO:0007669"/>
    <property type="project" value="UniProtKB-UniRule"/>
</dbReference>
<keyword evidence="7 10" id="KW-0472">Membrane</keyword>
<feature type="transmembrane region" description="Helical" evidence="10">
    <location>
        <begin position="165"/>
        <end position="189"/>
    </location>
</feature>
<evidence type="ECO:0000256" key="6">
    <source>
        <dbReference type="ARBA" id="ARBA00022989"/>
    </source>
</evidence>
<feature type="transmembrane region" description="Helical" evidence="10">
    <location>
        <begin position="201"/>
        <end position="224"/>
    </location>
</feature>
<dbReference type="Proteomes" id="UP000006048">
    <property type="component" value="Chromosome"/>
</dbReference>
<dbReference type="GO" id="GO:0005886">
    <property type="term" value="C:plasma membrane"/>
    <property type="evidence" value="ECO:0007669"/>
    <property type="project" value="UniProtKB-SubCell"/>
</dbReference>
<dbReference type="PATRIC" id="fig|869212.3.peg.2662"/>
<evidence type="ECO:0000256" key="1">
    <source>
        <dbReference type="ARBA" id="ARBA00004651"/>
    </source>
</evidence>
<comment type="similarity">
    <text evidence="9 10 11">Belongs to the MurJ/MviN family.</text>
</comment>